<reference evidence="7 8" key="1">
    <citation type="submission" date="2016-10" db="EMBL/GenBank/DDBJ databases">
        <authorList>
            <person name="Varghese N."/>
            <person name="Submissions S."/>
        </authorList>
    </citation>
    <scope>NUCLEOTIDE SEQUENCE [LARGE SCALE GENOMIC DNA]</scope>
    <source>
        <strain evidence="7 8">DSM 2260</strain>
    </source>
</reference>
<evidence type="ECO:0000313" key="9">
    <source>
        <dbReference type="Proteomes" id="UP000321224"/>
    </source>
</evidence>
<evidence type="ECO:0000256" key="1">
    <source>
        <dbReference type="ARBA" id="ARBA00004141"/>
    </source>
</evidence>
<comment type="caution">
    <text evidence="6">The sequence shown here is derived from an EMBL/GenBank/DDBJ whole genome shotgun (WGS) entry which is preliminary data.</text>
</comment>
<reference evidence="6 9" key="2">
    <citation type="submission" date="2019-07" db="EMBL/GenBank/DDBJ databases">
        <title>Whole genome shotgun sequence of Myxococcus virescens NBRC 100334.</title>
        <authorList>
            <person name="Hosoyama A."/>
            <person name="Uohara A."/>
            <person name="Ohji S."/>
            <person name="Ichikawa N."/>
        </authorList>
    </citation>
    <scope>NUCLEOTIDE SEQUENCE [LARGE SCALE GENOMIC DNA]</scope>
    <source>
        <strain evidence="6 9">NBRC 100334</strain>
    </source>
</reference>
<dbReference type="EMBL" id="FNAJ01000003">
    <property type="protein sequence ID" value="SDE00658.1"/>
    <property type="molecule type" value="Genomic_DNA"/>
</dbReference>
<evidence type="ECO:0000313" key="6">
    <source>
        <dbReference type="EMBL" id="GEL71997.1"/>
    </source>
</evidence>
<evidence type="ECO:0000256" key="5">
    <source>
        <dbReference type="SAM" id="Phobius"/>
    </source>
</evidence>
<feature type="transmembrane region" description="Helical" evidence="5">
    <location>
        <begin position="48"/>
        <end position="65"/>
    </location>
</feature>
<keyword evidence="8" id="KW-1185">Reference proteome</keyword>
<protein>
    <submittedName>
        <fullName evidence="7">DoxX-like family protein</fullName>
    </submittedName>
</protein>
<keyword evidence="4 5" id="KW-0472">Membrane</keyword>
<evidence type="ECO:0000313" key="8">
    <source>
        <dbReference type="Proteomes" id="UP000198717"/>
    </source>
</evidence>
<dbReference type="AlphaFoldDB" id="A0A511HEM3"/>
<proteinExistence type="predicted"/>
<feature type="transmembrane region" description="Helical" evidence="5">
    <location>
        <begin position="112"/>
        <end position="130"/>
    </location>
</feature>
<organism evidence="6 9">
    <name type="scientific">Myxococcus virescens</name>
    <dbReference type="NCBI Taxonomy" id="83456"/>
    <lineage>
        <taxon>Bacteria</taxon>
        <taxon>Pseudomonadati</taxon>
        <taxon>Myxococcota</taxon>
        <taxon>Myxococcia</taxon>
        <taxon>Myxococcales</taxon>
        <taxon>Cystobacterineae</taxon>
        <taxon>Myxococcaceae</taxon>
        <taxon>Myxococcus</taxon>
    </lineage>
</organism>
<evidence type="ECO:0000256" key="3">
    <source>
        <dbReference type="ARBA" id="ARBA00022989"/>
    </source>
</evidence>
<keyword evidence="2 5" id="KW-0812">Transmembrane</keyword>
<dbReference type="EMBL" id="BJVY01000021">
    <property type="protein sequence ID" value="GEL71997.1"/>
    <property type="molecule type" value="Genomic_DNA"/>
</dbReference>
<evidence type="ECO:0000313" key="7">
    <source>
        <dbReference type="EMBL" id="SDE00658.1"/>
    </source>
</evidence>
<feature type="transmembrane region" description="Helical" evidence="5">
    <location>
        <begin position="136"/>
        <end position="156"/>
    </location>
</feature>
<keyword evidence="3 5" id="KW-1133">Transmembrane helix</keyword>
<gene>
    <name evidence="6" type="ORF">MVI01_37810</name>
    <name evidence="7" type="ORF">SAMN04488504_103629</name>
</gene>
<feature type="transmembrane region" description="Helical" evidence="5">
    <location>
        <begin position="85"/>
        <end position="105"/>
    </location>
</feature>
<dbReference type="InterPro" id="IPR032808">
    <property type="entry name" value="DoxX"/>
</dbReference>
<evidence type="ECO:0000256" key="2">
    <source>
        <dbReference type="ARBA" id="ARBA00022692"/>
    </source>
</evidence>
<dbReference type="Pfam" id="PF13564">
    <property type="entry name" value="DoxX_2"/>
    <property type="match status" value="1"/>
</dbReference>
<dbReference type="Proteomes" id="UP000198717">
    <property type="component" value="Unassembled WGS sequence"/>
</dbReference>
<evidence type="ECO:0000256" key="4">
    <source>
        <dbReference type="ARBA" id="ARBA00023136"/>
    </source>
</evidence>
<dbReference type="GO" id="GO:0016020">
    <property type="term" value="C:membrane"/>
    <property type="evidence" value="ECO:0007669"/>
    <property type="project" value="UniProtKB-SubCell"/>
</dbReference>
<comment type="subcellular location">
    <subcellularLocation>
        <location evidence="1">Membrane</location>
        <topology evidence="1">Multi-pass membrane protein</topology>
    </subcellularLocation>
</comment>
<accession>A0A511HEM3</accession>
<sequence>MIFGGHGGPTLKNRFTENPMTTATHTELQHTAPATRLQAGTQSSSKKALWTGRVLSGIAVLFLLFDATGKLLQIPEAQQGTVELGYPVSVLFGLGIVQLVCLAVYLIPRLSVLGAILWTGYLGGAVATHVRVGNPLFSHMLFPVYVATLLWLGLWLRDARLRAVLPGRATSPESSGRPGAEP</sequence>
<name>A0A511HEM3_9BACT</name>
<dbReference type="Proteomes" id="UP000321224">
    <property type="component" value="Unassembled WGS sequence"/>
</dbReference>